<gene>
    <name evidence="3" type="ORF">BS47DRAFT_1356580</name>
</gene>
<proteinExistence type="predicted"/>
<reference evidence="3" key="1">
    <citation type="journal article" date="2020" name="Nat. Commun.">
        <title>Large-scale genome sequencing of mycorrhizal fungi provides insights into the early evolution of symbiotic traits.</title>
        <authorList>
            <person name="Miyauchi S."/>
            <person name="Kiss E."/>
            <person name="Kuo A."/>
            <person name="Drula E."/>
            <person name="Kohler A."/>
            <person name="Sanchez-Garcia M."/>
            <person name="Morin E."/>
            <person name="Andreopoulos B."/>
            <person name="Barry K.W."/>
            <person name="Bonito G."/>
            <person name="Buee M."/>
            <person name="Carver A."/>
            <person name="Chen C."/>
            <person name="Cichocki N."/>
            <person name="Clum A."/>
            <person name="Culley D."/>
            <person name="Crous P.W."/>
            <person name="Fauchery L."/>
            <person name="Girlanda M."/>
            <person name="Hayes R.D."/>
            <person name="Keri Z."/>
            <person name="LaButti K."/>
            <person name="Lipzen A."/>
            <person name="Lombard V."/>
            <person name="Magnuson J."/>
            <person name="Maillard F."/>
            <person name="Murat C."/>
            <person name="Nolan M."/>
            <person name="Ohm R.A."/>
            <person name="Pangilinan J."/>
            <person name="Pereira M.F."/>
            <person name="Perotto S."/>
            <person name="Peter M."/>
            <person name="Pfister S."/>
            <person name="Riley R."/>
            <person name="Sitrit Y."/>
            <person name="Stielow J.B."/>
            <person name="Szollosi G."/>
            <person name="Zifcakova L."/>
            <person name="Stursova M."/>
            <person name="Spatafora J.W."/>
            <person name="Tedersoo L."/>
            <person name="Vaario L.M."/>
            <person name="Yamada A."/>
            <person name="Yan M."/>
            <person name="Wang P."/>
            <person name="Xu J."/>
            <person name="Bruns T."/>
            <person name="Baldrian P."/>
            <person name="Vilgalys R."/>
            <person name="Dunand C."/>
            <person name="Henrissat B."/>
            <person name="Grigoriev I.V."/>
            <person name="Hibbett D."/>
            <person name="Nagy L.G."/>
            <person name="Martin F.M."/>
        </authorList>
    </citation>
    <scope>NUCLEOTIDE SEQUENCE</scope>
    <source>
        <strain evidence="3">UP504</strain>
    </source>
</reference>
<accession>A0A9P6ABY0</accession>
<dbReference type="AlphaFoldDB" id="A0A9P6ABY0"/>
<evidence type="ECO:0000313" key="3">
    <source>
        <dbReference type="EMBL" id="KAF9502933.1"/>
    </source>
</evidence>
<sequence>MAESGPVLSPRTALQAILVLSTGVLASHIADDLEAEGNAFNATVANVSSGNDHYVSDPPAEESNITAISVLRDNIKSASQGVVVPNTLKGYQRLWSDIVRSCTDRGFIKAESELMGSSLPADAPLWFAIHIASVCDEIDIETNKQRAVNKPHSTYGHAQKIRAAISHKYGQDLGLGAQPWRIEGDRTTGNPSMAPSLATYMVSLRQRKVTSARAITDEVIKKLFHFNKSFIDAEALQIQCLEVSLEFIEGEQGIKALALKLMLPFRKTNQYGDIQPFFLYPRPNTPHICPLYAYTWWISIAPIMQGPLFPAIHAHSHRCDSHTLTQTRFLELFHHNLMDVGIDLQPYGTHSFRHGGCQYLHQRERWSIQDVCEWGGWTYSYDNPGSVFKYLISWSNDPSCTREMFLHPMPPIKDHCRTCKRTCNCH</sequence>
<keyword evidence="1" id="KW-0233">DNA recombination</keyword>
<dbReference type="InterPro" id="IPR011010">
    <property type="entry name" value="DNA_brk_join_enz"/>
</dbReference>
<dbReference type="Gene3D" id="1.10.443.10">
    <property type="entry name" value="Intergrase catalytic core"/>
    <property type="match status" value="1"/>
</dbReference>
<name>A0A9P6ABY0_9AGAM</name>
<dbReference type="SUPFAM" id="SSF56349">
    <property type="entry name" value="DNA breaking-rejoining enzymes"/>
    <property type="match status" value="1"/>
</dbReference>
<keyword evidence="4" id="KW-1185">Reference proteome</keyword>
<dbReference type="GO" id="GO:0015074">
    <property type="term" value="P:DNA integration"/>
    <property type="evidence" value="ECO:0007669"/>
    <property type="project" value="InterPro"/>
</dbReference>
<dbReference type="OrthoDB" id="3163890at2759"/>
<protein>
    <submittedName>
        <fullName evidence="3">Uncharacterized protein</fullName>
    </submittedName>
</protein>
<dbReference type="InterPro" id="IPR013762">
    <property type="entry name" value="Integrase-like_cat_sf"/>
</dbReference>
<evidence type="ECO:0000313" key="4">
    <source>
        <dbReference type="Proteomes" id="UP000886523"/>
    </source>
</evidence>
<dbReference type="GO" id="GO:0006310">
    <property type="term" value="P:DNA recombination"/>
    <property type="evidence" value="ECO:0007669"/>
    <property type="project" value="UniProtKB-KW"/>
</dbReference>
<evidence type="ECO:0000256" key="2">
    <source>
        <dbReference type="SAM" id="SignalP"/>
    </source>
</evidence>
<evidence type="ECO:0000256" key="1">
    <source>
        <dbReference type="ARBA" id="ARBA00023172"/>
    </source>
</evidence>
<organism evidence="3 4">
    <name type="scientific">Hydnum rufescens UP504</name>
    <dbReference type="NCBI Taxonomy" id="1448309"/>
    <lineage>
        <taxon>Eukaryota</taxon>
        <taxon>Fungi</taxon>
        <taxon>Dikarya</taxon>
        <taxon>Basidiomycota</taxon>
        <taxon>Agaricomycotina</taxon>
        <taxon>Agaricomycetes</taxon>
        <taxon>Cantharellales</taxon>
        <taxon>Hydnaceae</taxon>
        <taxon>Hydnum</taxon>
    </lineage>
</organism>
<keyword evidence="2" id="KW-0732">Signal</keyword>
<dbReference type="Proteomes" id="UP000886523">
    <property type="component" value="Unassembled WGS sequence"/>
</dbReference>
<comment type="caution">
    <text evidence="3">The sequence shown here is derived from an EMBL/GenBank/DDBJ whole genome shotgun (WGS) entry which is preliminary data.</text>
</comment>
<dbReference type="GO" id="GO:0003677">
    <property type="term" value="F:DNA binding"/>
    <property type="evidence" value="ECO:0007669"/>
    <property type="project" value="InterPro"/>
</dbReference>
<dbReference type="EMBL" id="MU129515">
    <property type="protein sequence ID" value="KAF9502933.1"/>
    <property type="molecule type" value="Genomic_DNA"/>
</dbReference>
<feature type="signal peptide" evidence="2">
    <location>
        <begin position="1"/>
        <end position="26"/>
    </location>
</feature>
<feature type="chain" id="PRO_5040465968" evidence="2">
    <location>
        <begin position="27"/>
        <end position="426"/>
    </location>
</feature>